<keyword evidence="5 7" id="KW-0472">Membrane</keyword>
<evidence type="ECO:0000256" key="4">
    <source>
        <dbReference type="ARBA" id="ARBA00022989"/>
    </source>
</evidence>
<evidence type="ECO:0000256" key="1">
    <source>
        <dbReference type="ARBA" id="ARBA00004141"/>
    </source>
</evidence>
<keyword evidence="6" id="KW-0813">Transport</keyword>
<dbReference type="InterPro" id="IPR034294">
    <property type="entry name" value="Aquaporin_transptr"/>
</dbReference>
<evidence type="ECO:0000256" key="6">
    <source>
        <dbReference type="RuleBase" id="RU000477"/>
    </source>
</evidence>
<dbReference type="Proteomes" id="UP000028045">
    <property type="component" value="Unassembled WGS sequence"/>
</dbReference>
<evidence type="ECO:0008006" key="10">
    <source>
        <dbReference type="Google" id="ProtNLM"/>
    </source>
</evidence>
<dbReference type="InterPro" id="IPR000425">
    <property type="entry name" value="MIP"/>
</dbReference>
<dbReference type="PRINTS" id="PR00783">
    <property type="entry name" value="MINTRINSICP"/>
</dbReference>
<dbReference type="Gene3D" id="1.20.1080.10">
    <property type="entry name" value="Glycerol uptake facilitator protein"/>
    <property type="match status" value="1"/>
</dbReference>
<feature type="transmembrane region" description="Helical" evidence="7">
    <location>
        <begin position="13"/>
        <end position="33"/>
    </location>
</feature>
<dbReference type="HOGENOM" id="CLU_020019_1_4_1"/>
<dbReference type="PANTHER" id="PTHR19139">
    <property type="entry name" value="AQUAPORIN TRANSPORTER"/>
    <property type="match status" value="1"/>
</dbReference>
<reference evidence="8 9" key="1">
    <citation type="journal article" date="2014" name="BMC Genomics">
        <title>Comparative genome sequencing reveals chemotype-specific gene clusters in the toxigenic black mold Stachybotrys.</title>
        <authorList>
            <person name="Semeiks J."/>
            <person name="Borek D."/>
            <person name="Otwinowski Z."/>
            <person name="Grishin N.V."/>
        </authorList>
    </citation>
    <scope>NUCLEOTIDE SEQUENCE [LARGE SCALE GENOMIC DNA]</scope>
    <source>
        <strain evidence="9">CBS 109288 / IBT 7711</strain>
    </source>
</reference>
<evidence type="ECO:0000313" key="8">
    <source>
        <dbReference type="EMBL" id="KEY63909.1"/>
    </source>
</evidence>
<feature type="transmembrane region" description="Helical" evidence="7">
    <location>
        <begin position="154"/>
        <end position="171"/>
    </location>
</feature>
<protein>
    <recommendedName>
        <fullName evidence="10">Aquaporin</fullName>
    </recommendedName>
</protein>
<dbReference type="OrthoDB" id="3222at2759"/>
<evidence type="ECO:0000256" key="3">
    <source>
        <dbReference type="ARBA" id="ARBA00022692"/>
    </source>
</evidence>
<keyword evidence="3 6" id="KW-0812">Transmembrane</keyword>
<keyword evidence="4 7" id="KW-1133">Transmembrane helix</keyword>
<sequence>MSFGFSLAVSAGIFFRISGGLFNPAVTFGLVLVRAMPPLQGALLVVAQVVGGIAAAALVSSLLPGPLTVDTTLGGGTSVVRGLFFEMFLTSFLILTVFFLAIEKQRATFIAPIGFGLALFVTMLGGLYFTGASLNPARSFGPCVVIHDFPGYHWIYWVGPGLGSIISAGFYKLMKVLGYERAHVGQHGPEVEMAASTV</sequence>
<evidence type="ECO:0000256" key="7">
    <source>
        <dbReference type="SAM" id="Phobius"/>
    </source>
</evidence>
<evidence type="ECO:0000256" key="2">
    <source>
        <dbReference type="ARBA" id="ARBA00006175"/>
    </source>
</evidence>
<proteinExistence type="inferred from homology"/>
<gene>
    <name evidence="8" type="ORF">S7711_10225</name>
</gene>
<evidence type="ECO:0000256" key="5">
    <source>
        <dbReference type="ARBA" id="ARBA00023136"/>
    </source>
</evidence>
<accession>A0A084AF30</accession>
<organism evidence="8 9">
    <name type="scientific">Stachybotrys chartarum (strain CBS 109288 / IBT 7711)</name>
    <name type="common">Toxic black mold</name>
    <name type="synonym">Stilbospora chartarum</name>
    <dbReference type="NCBI Taxonomy" id="1280523"/>
    <lineage>
        <taxon>Eukaryota</taxon>
        <taxon>Fungi</taxon>
        <taxon>Dikarya</taxon>
        <taxon>Ascomycota</taxon>
        <taxon>Pezizomycotina</taxon>
        <taxon>Sordariomycetes</taxon>
        <taxon>Hypocreomycetidae</taxon>
        <taxon>Hypocreales</taxon>
        <taxon>Stachybotryaceae</taxon>
        <taxon>Stachybotrys</taxon>
    </lineage>
</organism>
<evidence type="ECO:0000313" key="9">
    <source>
        <dbReference type="Proteomes" id="UP000028045"/>
    </source>
</evidence>
<comment type="subcellular location">
    <subcellularLocation>
        <location evidence="1">Membrane</location>
        <topology evidence="1">Multi-pass membrane protein</topology>
    </subcellularLocation>
</comment>
<dbReference type="SUPFAM" id="SSF81338">
    <property type="entry name" value="Aquaporin-like"/>
    <property type="match status" value="1"/>
</dbReference>
<dbReference type="GO" id="GO:0005886">
    <property type="term" value="C:plasma membrane"/>
    <property type="evidence" value="ECO:0007669"/>
    <property type="project" value="TreeGrafter"/>
</dbReference>
<feature type="transmembrane region" description="Helical" evidence="7">
    <location>
        <begin position="83"/>
        <end position="102"/>
    </location>
</feature>
<dbReference type="InterPro" id="IPR023271">
    <property type="entry name" value="Aquaporin-like"/>
</dbReference>
<comment type="similarity">
    <text evidence="2 6">Belongs to the MIP/aquaporin (TC 1.A.8) family.</text>
</comment>
<feature type="transmembrane region" description="Helical" evidence="7">
    <location>
        <begin position="109"/>
        <end position="134"/>
    </location>
</feature>
<dbReference type="EMBL" id="KL649626">
    <property type="protein sequence ID" value="KEY63909.1"/>
    <property type="molecule type" value="Genomic_DNA"/>
</dbReference>
<dbReference type="Pfam" id="PF00230">
    <property type="entry name" value="MIP"/>
    <property type="match status" value="1"/>
</dbReference>
<name>A0A084AF30_STACB</name>
<dbReference type="PANTHER" id="PTHR19139:SF199">
    <property type="entry name" value="MIP17260P"/>
    <property type="match status" value="1"/>
</dbReference>
<dbReference type="AlphaFoldDB" id="A0A084AF30"/>
<feature type="transmembrane region" description="Helical" evidence="7">
    <location>
        <begin position="42"/>
        <end position="63"/>
    </location>
</feature>
<dbReference type="GO" id="GO:0015250">
    <property type="term" value="F:water channel activity"/>
    <property type="evidence" value="ECO:0007669"/>
    <property type="project" value="TreeGrafter"/>
</dbReference>
<keyword evidence="9" id="KW-1185">Reference proteome</keyword>